<protein>
    <submittedName>
        <fullName evidence="2">Uncharacterized protein</fullName>
    </submittedName>
</protein>
<reference evidence="3" key="2">
    <citation type="submission" date="2007-04" db="EMBL/GenBank/DDBJ databases">
        <title>Complete genome sequence of the nitrogen-fixing bacterium Azorhizobium caulinodans ORS571.</title>
        <authorList>
            <person name="Lee K.B."/>
            <person name="Backer P.D."/>
            <person name="Aono T."/>
            <person name="Liu C.T."/>
            <person name="Suzuki S."/>
            <person name="Suzuki T."/>
            <person name="Kaneko T."/>
            <person name="Yamada M."/>
            <person name="Tabata S."/>
            <person name="Kupfer D.M."/>
            <person name="Najar F.Z."/>
            <person name="Wiley G.B."/>
            <person name="Roe B."/>
            <person name="Binnewies T."/>
            <person name="Ussery D."/>
            <person name="Vereecke D."/>
            <person name="Gevers D."/>
            <person name="Holsters M."/>
            <person name="Oyaizu H."/>
        </authorList>
    </citation>
    <scope>NUCLEOTIDE SEQUENCE [LARGE SCALE GENOMIC DNA]</scope>
    <source>
        <strain evidence="3">ATCC 43989 / DSM 5975 / JCM 20966 / LMG 6465 / NBRC 14845 / NCIMB 13405 / ORS 571</strain>
    </source>
</reference>
<dbReference type="STRING" id="438753.AZC_1087"/>
<evidence type="ECO:0000313" key="3">
    <source>
        <dbReference type="Proteomes" id="UP000000270"/>
    </source>
</evidence>
<sequence length="124" mass="13630">MARAGKPHTGEGCGSRIGTYPPDRQAGACWRGKEHSMPPRPDRHRMSAPPTNPAQRPRRPRIRGFAAREREQDIGLRMEALKVFTAGDPTAALRAVRRAALTGIGYDPVRHAALCRLARGRTCP</sequence>
<dbReference type="KEGG" id="azc:AZC_1087"/>
<evidence type="ECO:0000256" key="1">
    <source>
        <dbReference type="SAM" id="MobiDB-lite"/>
    </source>
</evidence>
<name>A8HR05_AZOC5</name>
<accession>A8HR05</accession>
<dbReference type="EMBL" id="AP009384">
    <property type="protein sequence ID" value="BAF87085.1"/>
    <property type="molecule type" value="Genomic_DNA"/>
</dbReference>
<feature type="compositionally biased region" description="Basic and acidic residues" evidence="1">
    <location>
        <begin position="31"/>
        <end position="45"/>
    </location>
</feature>
<organism evidence="2 3">
    <name type="scientific">Azorhizobium caulinodans (strain ATCC 43989 / DSM 5975 / JCM 20966 / LMG 6465 / NBRC 14845 / NCIMB 13405 / ORS 571)</name>
    <dbReference type="NCBI Taxonomy" id="438753"/>
    <lineage>
        <taxon>Bacteria</taxon>
        <taxon>Pseudomonadati</taxon>
        <taxon>Pseudomonadota</taxon>
        <taxon>Alphaproteobacteria</taxon>
        <taxon>Hyphomicrobiales</taxon>
        <taxon>Xanthobacteraceae</taxon>
        <taxon>Azorhizobium</taxon>
    </lineage>
</organism>
<gene>
    <name evidence="2" type="ordered locus">AZC_1087</name>
</gene>
<evidence type="ECO:0000313" key="2">
    <source>
        <dbReference type="EMBL" id="BAF87085.1"/>
    </source>
</evidence>
<dbReference type="Proteomes" id="UP000000270">
    <property type="component" value="Chromosome"/>
</dbReference>
<reference evidence="2 3" key="3">
    <citation type="journal article" date="2008" name="BMC Genomics">
        <title>The genome of the versatile nitrogen fixer Azorhizobium caulinodans ORS571.</title>
        <authorList>
            <person name="Lee KB."/>
            <person name="Backer P.D."/>
            <person name="Aono T."/>
            <person name="Liu CT."/>
            <person name="Suzuki S."/>
            <person name="Suzuki T."/>
            <person name="Kaneko T."/>
            <person name="Yamada M."/>
            <person name="Tabata S."/>
            <person name="Kupfer D.M."/>
            <person name="Najar F.Z."/>
            <person name="Wiley G.B."/>
            <person name="Roe B."/>
            <person name="Binnewies T.T."/>
            <person name="Ussery D.W."/>
            <person name="D'Haeze W."/>
            <person name="Herder J.D."/>
            <person name="Gevers D."/>
            <person name="Vereecke D."/>
            <person name="Holsters M."/>
            <person name="Oyaizu H."/>
        </authorList>
    </citation>
    <scope>NUCLEOTIDE SEQUENCE [LARGE SCALE GENOMIC DNA]</scope>
    <source>
        <strain evidence="3">ATCC 43989 / DSM 5975 / JCM 20966 / LMG 6465 / NBRC 14845 / NCIMB 13405 / ORS 571</strain>
    </source>
</reference>
<reference evidence="2 3" key="1">
    <citation type="journal article" date="2007" name="Appl. Environ. Microbiol.">
        <title>Rhizobial factors required for stem nodule maturation and maintenance in Sesbania rostrata-Azorhizobium caulinodans ORS571 symbiosis.</title>
        <authorList>
            <person name="Suzuki S."/>
            <person name="Aono T."/>
            <person name="Lee KB."/>
            <person name="Suzuki T."/>
            <person name="Liu CT."/>
            <person name="Miwa H."/>
            <person name="Wakao S."/>
            <person name="Iki T."/>
            <person name="Oyaizu H."/>
        </authorList>
    </citation>
    <scope>NUCLEOTIDE SEQUENCE [LARGE SCALE GENOMIC DNA]</scope>
    <source>
        <strain evidence="3">ATCC 43989 / DSM 5975 / JCM 20966 / LMG 6465 / NBRC 14845 / NCIMB 13405 / ORS 571</strain>
    </source>
</reference>
<proteinExistence type="predicted"/>
<dbReference type="HOGENOM" id="CLU_1999209_0_0_5"/>
<reference evidence="2 3" key="4">
    <citation type="journal article" date="2009" name="Appl. Environ. Microbiol.">
        <title>Comparative genome-wide transcriptional profiling of Azorhizobium caulinodans ORS571 grown under free-living and symbiotic conditions.</title>
        <authorList>
            <person name="Tsukada S."/>
            <person name="Aono T."/>
            <person name="Akiba N."/>
            <person name="Lee KB."/>
            <person name="Liu CT."/>
            <person name="Toyazaki H."/>
            <person name="Oyaizu H."/>
        </authorList>
    </citation>
    <scope>NUCLEOTIDE SEQUENCE [LARGE SCALE GENOMIC DNA]</scope>
    <source>
        <strain evidence="3">ATCC 43989 / DSM 5975 / JCM 20966 / LMG 6465 / NBRC 14845 / NCIMB 13405 / ORS 571</strain>
    </source>
</reference>
<reference evidence="2 3" key="5">
    <citation type="journal article" date="2010" name="Appl. Environ. Microbiol.">
        <title>phrR-like gene praR of Azorhizobium caulinodans ORS571 is essential for symbiosis with Sesbania rostrata and is involved in expression of reb genes.</title>
        <authorList>
            <person name="Akiba N."/>
            <person name="Aono T."/>
            <person name="Toyazaki H."/>
            <person name="Sato S."/>
            <person name="Oyaizu H."/>
        </authorList>
    </citation>
    <scope>NUCLEOTIDE SEQUENCE [LARGE SCALE GENOMIC DNA]</scope>
    <source>
        <strain evidence="3">ATCC 43989 / DSM 5975 / JCM 20966 / LMG 6465 / NBRC 14845 / NCIMB 13405 / ORS 571</strain>
    </source>
</reference>
<keyword evidence="3" id="KW-1185">Reference proteome</keyword>
<feature type="region of interest" description="Disordered" evidence="1">
    <location>
        <begin position="1"/>
        <end position="64"/>
    </location>
</feature>
<reference evidence="2 3" key="6">
    <citation type="journal article" date="2011" name="Appl. Environ. Microbiol.">
        <title>Involvement of the azorhizobial chromosome partition gene (parA) in the onset of bacteroid differentiation during Sesbania rostrata stem nodule development.</title>
        <authorList>
            <person name="Liu CT."/>
            <person name="Lee KB."/>
            <person name="Wang YS."/>
            <person name="Peng MH."/>
            <person name="Lee KT."/>
            <person name="Suzuki S."/>
            <person name="Suzuki T."/>
            <person name="Oyaizu H."/>
        </authorList>
    </citation>
    <scope>NUCLEOTIDE SEQUENCE [LARGE SCALE GENOMIC DNA]</scope>
    <source>
        <strain evidence="3">ATCC 43989 / DSM 5975 / JCM 20966 / LMG 6465 / NBRC 14845 / NCIMB 13405 / ORS 571</strain>
    </source>
</reference>
<dbReference type="AlphaFoldDB" id="A8HR05"/>